<dbReference type="Proteomes" id="UP000244201">
    <property type="component" value="Chromosome"/>
</dbReference>
<feature type="chain" id="PRO_5015357164" description="ATP-binding protein" evidence="2">
    <location>
        <begin position="38"/>
        <end position="130"/>
    </location>
</feature>
<dbReference type="GeneID" id="55658489"/>
<evidence type="ECO:0008006" key="5">
    <source>
        <dbReference type="Google" id="ProtNLM"/>
    </source>
</evidence>
<sequence>MARHTAPQSRRPALLRAGLTVAAVAAALGAGEAAAHAAPTAPVGPDTLGAGPAQGLTGPVTNSVTGVGQLKSLQLNPLAKTGVDPLTNGVATQVADFKPVSTEAATGPLADGAALKDLPVVGGVSGGLPL</sequence>
<evidence type="ECO:0000313" key="3">
    <source>
        <dbReference type="EMBL" id="AVZ74934.1"/>
    </source>
</evidence>
<dbReference type="KEGG" id="slk:SLUN_24895"/>
<dbReference type="InterPro" id="IPR006311">
    <property type="entry name" value="TAT_signal"/>
</dbReference>
<dbReference type="OrthoDB" id="3872455at2"/>
<keyword evidence="4" id="KW-1185">Reference proteome</keyword>
<dbReference type="EMBL" id="CP026304">
    <property type="protein sequence ID" value="AVZ74934.1"/>
    <property type="molecule type" value="Genomic_DNA"/>
</dbReference>
<proteinExistence type="predicted"/>
<gene>
    <name evidence="3" type="ORF">SLUN_24895</name>
</gene>
<dbReference type="PROSITE" id="PS51318">
    <property type="entry name" value="TAT"/>
    <property type="match status" value="1"/>
</dbReference>
<organism evidence="3 4">
    <name type="scientific">Streptomyces lunaelactis</name>
    <dbReference type="NCBI Taxonomy" id="1535768"/>
    <lineage>
        <taxon>Bacteria</taxon>
        <taxon>Bacillati</taxon>
        <taxon>Actinomycetota</taxon>
        <taxon>Actinomycetes</taxon>
        <taxon>Kitasatosporales</taxon>
        <taxon>Streptomycetaceae</taxon>
        <taxon>Streptomyces</taxon>
    </lineage>
</organism>
<dbReference type="AlphaFoldDB" id="A0A2R4T784"/>
<protein>
    <recommendedName>
        <fullName evidence="5">ATP-binding protein</fullName>
    </recommendedName>
</protein>
<evidence type="ECO:0000313" key="4">
    <source>
        <dbReference type="Proteomes" id="UP000244201"/>
    </source>
</evidence>
<reference evidence="3 4" key="1">
    <citation type="submission" date="2018-01" db="EMBL/GenBank/DDBJ databases">
        <title>Complete genome sequence of Streptomyces lunaelactis MM109T, a Ferroverdin A producer isolated from cave moonmilk deposits.</title>
        <authorList>
            <person name="Naome A."/>
            <person name="Martinet L."/>
            <person name="Maciejewska M."/>
            <person name="Anderssen S."/>
            <person name="Adam D."/>
            <person name="Tenconi E."/>
            <person name="Deflandre B."/>
            <person name="Arguelles-Arias A."/>
            <person name="Calusinska M."/>
            <person name="Copieters W."/>
            <person name="Karim L."/>
            <person name="Hanikenne M."/>
            <person name="Baurain D."/>
            <person name="van Wezel G."/>
            <person name="Smargiasso N."/>
            <person name="de Pauw E."/>
            <person name="Delfosse P."/>
            <person name="Rigali S."/>
        </authorList>
    </citation>
    <scope>NUCLEOTIDE SEQUENCE [LARGE SCALE GENOMIC DNA]</scope>
    <source>
        <strain evidence="3 4">MM109</strain>
    </source>
</reference>
<evidence type="ECO:0000256" key="1">
    <source>
        <dbReference type="SAM" id="MobiDB-lite"/>
    </source>
</evidence>
<keyword evidence="2" id="KW-0732">Signal</keyword>
<accession>A0A2R4T784</accession>
<dbReference type="RefSeq" id="WP_108151843.1">
    <property type="nucleotide sequence ID" value="NZ_CP026304.1"/>
</dbReference>
<feature type="compositionally biased region" description="Low complexity" evidence="1">
    <location>
        <begin position="34"/>
        <end position="45"/>
    </location>
</feature>
<feature type="region of interest" description="Disordered" evidence="1">
    <location>
        <begin position="34"/>
        <end position="57"/>
    </location>
</feature>
<name>A0A2R4T784_9ACTN</name>
<evidence type="ECO:0000256" key="2">
    <source>
        <dbReference type="SAM" id="SignalP"/>
    </source>
</evidence>
<feature type="signal peptide" evidence="2">
    <location>
        <begin position="1"/>
        <end position="37"/>
    </location>
</feature>